<gene>
    <name evidence="2" type="ORF">SAMN05444921_115178</name>
</gene>
<evidence type="ECO:0008006" key="4">
    <source>
        <dbReference type="Google" id="ProtNLM"/>
    </source>
</evidence>
<feature type="compositionally biased region" description="Pro residues" evidence="1">
    <location>
        <begin position="107"/>
        <end position="119"/>
    </location>
</feature>
<keyword evidence="3" id="KW-1185">Reference proteome</keyword>
<protein>
    <recommendedName>
        <fullName evidence="4">Adhesin</fullName>
    </recommendedName>
</protein>
<accession>A0A1G9XBQ5</accession>
<sequence length="295" mass="30988">MVLDSCTVEPVPAHRVPGEPPLERKLLAGAGVALSLCLLALGVSLLATAGGGGDGERADDARPVVDDIALGGMPQRIGPTFFPEDLPEPSATSVTPKPEPTAKKPKPSPSAPAPRPAPSGPQAGDAAWFSEWAGPGCPNGVRTRGRYSDGRDGWYEVGSGGHRGNGCDGRFLAVPMSGVRDRDRGSTVTWNWHPGSGYSRCSIAVSVPWSDREEDVAGAPTRYHVLADDRDPGSVLAAFEIGQRAMRGGVVVVNDVPVREGELTVQLVDRGQDWGYDGRYGAHHAAAQIRADCRS</sequence>
<evidence type="ECO:0000256" key="1">
    <source>
        <dbReference type="SAM" id="MobiDB-lite"/>
    </source>
</evidence>
<proteinExistence type="predicted"/>
<dbReference type="STRING" id="1196353.SAMN05444921_115178"/>
<name>A0A1G9XBQ5_9ACTN</name>
<organism evidence="2 3">
    <name type="scientific">Streptomyces wuyuanensis</name>
    <dbReference type="NCBI Taxonomy" id="1196353"/>
    <lineage>
        <taxon>Bacteria</taxon>
        <taxon>Bacillati</taxon>
        <taxon>Actinomycetota</taxon>
        <taxon>Actinomycetes</taxon>
        <taxon>Kitasatosporales</taxon>
        <taxon>Streptomycetaceae</taxon>
        <taxon>Streptomyces</taxon>
    </lineage>
</organism>
<dbReference type="AlphaFoldDB" id="A0A1G9XBQ5"/>
<dbReference type="Proteomes" id="UP000199063">
    <property type="component" value="Unassembled WGS sequence"/>
</dbReference>
<evidence type="ECO:0000313" key="2">
    <source>
        <dbReference type="EMBL" id="SDM93961.1"/>
    </source>
</evidence>
<evidence type="ECO:0000313" key="3">
    <source>
        <dbReference type="Proteomes" id="UP000199063"/>
    </source>
</evidence>
<reference evidence="3" key="1">
    <citation type="submission" date="2016-10" db="EMBL/GenBank/DDBJ databases">
        <authorList>
            <person name="Varghese N."/>
            <person name="Submissions S."/>
        </authorList>
    </citation>
    <scope>NUCLEOTIDE SEQUENCE [LARGE SCALE GENOMIC DNA]</scope>
    <source>
        <strain evidence="3">CGMCC 4.7042</strain>
    </source>
</reference>
<dbReference type="EMBL" id="FNHI01000015">
    <property type="protein sequence ID" value="SDM93961.1"/>
    <property type="molecule type" value="Genomic_DNA"/>
</dbReference>
<feature type="region of interest" description="Disordered" evidence="1">
    <location>
        <begin position="75"/>
        <end position="135"/>
    </location>
</feature>